<gene>
    <name evidence="3" type="ORF">TTHERM_01197080</name>
</gene>
<organism evidence="3 4">
    <name type="scientific">Tetrahymena thermophila (strain SB210)</name>
    <dbReference type="NCBI Taxonomy" id="312017"/>
    <lineage>
        <taxon>Eukaryota</taxon>
        <taxon>Sar</taxon>
        <taxon>Alveolata</taxon>
        <taxon>Ciliophora</taxon>
        <taxon>Intramacronucleata</taxon>
        <taxon>Oligohymenophorea</taxon>
        <taxon>Hymenostomatida</taxon>
        <taxon>Tetrahymenina</taxon>
        <taxon>Tetrahymenidae</taxon>
        <taxon>Tetrahymena</taxon>
    </lineage>
</organism>
<feature type="region of interest" description="Disordered" evidence="2">
    <location>
        <begin position="383"/>
        <end position="402"/>
    </location>
</feature>
<dbReference type="HOGENOM" id="CLU_554927_0_0_1"/>
<evidence type="ECO:0000256" key="1">
    <source>
        <dbReference type="SAM" id="Coils"/>
    </source>
</evidence>
<keyword evidence="4" id="KW-1185">Reference proteome</keyword>
<dbReference type="KEGG" id="tet:TTHERM_01197080"/>
<accession>Q23U20</accession>
<evidence type="ECO:0000256" key="2">
    <source>
        <dbReference type="SAM" id="MobiDB-lite"/>
    </source>
</evidence>
<keyword evidence="1" id="KW-0175">Coiled coil</keyword>
<dbReference type="GeneID" id="7824776"/>
<dbReference type="Proteomes" id="UP000009168">
    <property type="component" value="Unassembled WGS sequence"/>
</dbReference>
<dbReference type="EMBL" id="GG662631">
    <property type="protein sequence ID" value="EAS00029.2"/>
    <property type="molecule type" value="Genomic_DNA"/>
</dbReference>
<dbReference type="AlphaFoldDB" id="Q23U20"/>
<feature type="coiled-coil region" evidence="1">
    <location>
        <begin position="159"/>
        <end position="186"/>
    </location>
</feature>
<feature type="compositionally biased region" description="Low complexity" evidence="2">
    <location>
        <begin position="383"/>
        <end position="392"/>
    </location>
</feature>
<dbReference type="InParanoid" id="Q23U20"/>
<dbReference type="RefSeq" id="XP_001020275.2">
    <property type="nucleotide sequence ID" value="XM_001020275.2"/>
</dbReference>
<feature type="region of interest" description="Disordered" evidence="2">
    <location>
        <begin position="1"/>
        <end position="24"/>
    </location>
</feature>
<sequence>MSRLSKLGQNLLSNSSKDKTETSTRSIAKLDQNITYSNETAVSTQESEKFLDSYHQWNNYNSLLQYQNNVILQNYYTKQQELEQHNQKFLYNQMKIKEKEYALINQKIDQLKNLINDTFQKEIEIKKDLQKLEILNGYTYQNTQQNELIQFNGIHYDQLEQNRLKRLDMQQKLQQLINQKSVLEQQYDFQKQFAPIDREQDQSFQDTNLSKKIKVNKSQQIKSFQKVELEIPPFYLKDLQNKSPNIKSIQKPINMPNYHDLKLMSQSYNQLVDLPPSIQQQFDKVPKFAISKFKNLDEFVEIMAKDRIKNRDLKKAFKEVYDFDPDIYIQNVKQAQYDQQKQEVLNLREELQRKQYLDQLKKNKNTDEQKKQTVVQKSSLFKSQQNLQQNQSDNDEEGKISKKRKKQIIGQFRRVAFFFVIFKKTMQFYIHNKRDVQMKKVYNLISQALNDSKQYIKVSCERAFKLLVYDKKLNIDLELEKKSAKEVNKSKIQQLKNIVKVMLDCLIDNLSESQISKELILFFAKLTKQFSFPPPNYLTKFELERIQFTKYGQYQTQNKSVMQMIILHFFIVRILLQEILNKPWSVLEGVQENQQLKQQKNKQINYFYHYLKSLHFICFFIKRNCYYVCAIIQQIVLQYLKSTTATYNESQLHVLKEFQNLQRPGFMKAKVDAVISREDQQDFQKYGEPLILGFPSELNMQVIFSDSQWATERKETLQGFGDKLVEMVLKVQKNLPEYQFNIFQQMDEYLKSKEL</sequence>
<protein>
    <submittedName>
        <fullName evidence="3">Uncharacterized protein</fullName>
    </submittedName>
</protein>
<reference evidence="4" key="1">
    <citation type="journal article" date="2006" name="PLoS Biol.">
        <title>Macronuclear genome sequence of the ciliate Tetrahymena thermophila, a model eukaryote.</title>
        <authorList>
            <person name="Eisen J.A."/>
            <person name="Coyne R.S."/>
            <person name="Wu M."/>
            <person name="Wu D."/>
            <person name="Thiagarajan M."/>
            <person name="Wortman J.R."/>
            <person name="Badger J.H."/>
            <person name="Ren Q."/>
            <person name="Amedeo P."/>
            <person name="Jones K.M."/>
            <person name="Tallon L.J."/>
            <person name="Delcher A.L."/>
            <person name="Salzberg S.L."/>
            <person name="Silva J.C."/>
            <person name="Haas B.J."/>
            <person name="Majoros W.H."/>
            <person name="Farzad M."/>
            <person name="Carlton J.M."/>
            <person name="Smith R.K. Jr."/>
            <person name="Garg J."/>
            <person name="Pearlman R.E."/>
            <person name="Karrer K.M."/>
            <person name="Sun L."/>
            <person name="Manning G."/>
            <person name="Elde N.C."/>
            <person name="Turkewitz A.P."/>
            <person name="Asai D.J."/>
            <person name="Wilkes D.E."/>
            <person name="Wang Y."/>
            <person name="Cai H."/>
            <person name="Collins K."/>
            <person name="Stewart B.A."/>
            <person name="Lee S.R."/>
            <person name="Wilamowska K."/>
            <person name="Weinberg Z."/>
            <person name="Ruzzo W.L."/>
            <person name="Wloga D."/>
            <person name="Gaertig J."/>
            <person name="Frankel J."/>
            <person name="Tsao C.-C."/>
            <person name="Gorovsky M.A."/>
            <person name="Keeling P.J."/>
            <person name="Waller R.F."/>
            <person name="Patron N.J."/>
            <person name="Cherry J.M."/>
            <person name="Stover N.A."/>
            <person name="Krieger C.J."/>
            <person name="del Toro C."/>
            <person name="Ryder H.F."/>
            <person name="Williamson S.C."/>
            <person name="Barbeau R.A."/>
            <person name="Hamilton E.P."/>
            <person name="Orias E."/>
        </authorList>
    </citation>
    <scope>NUCLEOTIDE SEQUENCE [LARGE SCALE GENOMIC DNA]</scope>
    <source>
        <strain evidence="4">SB210</strain>
    </source>
</reference>
<evidence type="ECO:0000313" key="4">
    <source>
        <dbReference type="Proteomes" id="UP000009168"/>
    </source>
</evidence>
<evidence type="ECO:0000313" key="3">
    <source>
        <dbReference type="EMBL" id="EAS00029.2"/>
    </source>
</evidence>
<name>Q23U20_TETTS</name>
<feature type="coiled-coil region" evidence="1">
    <location>
        <begin position="330"/>
        <end position="377"/>
    </location>
</feature>
<dbReference type="OrthoDB" id="308058at2759"/>
<proteinExistence type="predicted"/>